<dbReference type="InterPro" id="IPR016024">
    <property type="entry name" value="ARM-type_fold"/>
</dbReference>
<dbReference type="PANTHER" id="PTHR12697">
    <property type="entry name" value="PBS LYASE HEAT-LIKE PROTEIN"/>
    <property type="match status" value="1"/>
</dbReference>
<organism evidence="2 3">
    <name type="scientific">Desulfallas thermosapovorans DSM 6562</name>
    <dbReference type="NCBI Taxonomy" id="1121431"/>
    <lineage>
        <taxon>Bacteria</taxon>
        <taxon>Bacillati</taxon>
        <taxon>Bacillota</taxon>
        <taxon>Clostridia</taxon>
        <taxon>Eubacteriales</taxon>
        <taxon>Desulfallaceae</taxon>
        <taxon>Desulfallas</taxon>
    </lineage>
</organism>
<dbReference type="PANTHER" id="PTHR12697:SF5">
    <property type="entry name" value="DEOXYHYPUSINE HYDROXYLASE"/>
    <property type="match status" value="1"/>
</dbReference>
<dbReference type="AlphaFoldDB" id="A0A5S4ZMW9"/>
<dbReference type="InterPro" id="IPR004155">
    <property type="entry name" value="PBS_lyase_HEAT"/>
</dbReference>
<dbReference type="GO" id="GO:0016491">
    <property type="term" value="F:oxidoreductase activity"/>
    <property type="evidence" value="ECO:0007669"/>
    <property type="project" value="TreeGrafter"/>
</dbReference>
<dbReference type="Pfam" id="PF03130">
    <property type="entry name" value="HEAT_PBS"/>
    <property type="match status" value="1"/>
</dbReference>
<protein>
    <submittedName>
        <fullName evidence="2">HEAT repeat protein</fullName>
    </submittedName>
</protein>
<gene>
    <name evidence="2" type="ORF">LX24_02957</name>
</gene>
<feature type="coiled-coil region" evidence="1">
    <location>
        <begin position="280"/>
        <end position="307"/>
    </location>
</feature>
<dbReference type="RefSeq" id="WP_166512866.1">
    <property type="nucleotide sequence ID" value="NZ_VNHM01000034.1"/>
</dbReference>
<keyword evidence="3" id="KW-1185">Reference proteome</keyword>
<sequence>METLIKNLKDAYWKTRAIAAHRLGETGDATAVHPLIEALLDEERVVRDNAVESLGKIGPGAIVPLINILADQDNHQLSGEVSRALVKIGTRAVKPLVCLMEKCLKNCDEVIFTRVASVLGEIGGPEAVLPLINALNEKNPSIRLDSIRALGKIGDGRAVKPIIDVINKYGSSLEAIEALGKLGGSAATSQIKLLDNSRSKIIARPNSLFGKPDIVKKGIFFDQDSWDGSDIFLAGYIFITGRVVEALRKASPKVKNWEAIRASEYERSIILDTVEPGFLTDEDRDKINELRRAIRKEQAQNVEMNREIMARTKITGGKELLHLVRSVVQKHCLFKGMDNHGMCKEILKYLRETGEKVIPQLTGTLKNKDGELRLGAAWLLGELGAKEAIVPLMEALKDEDDRVRREVVTALGKIKDPSTTIPLVELLEKEDSAYVRSGIAEMLGEIGDPIAVQPLISLLHNEEDVLVLSDAATSLGKIGDHRAILPLIELFNYEDSNLAECVKLALVNMGQPAVIPLLQSLDHANPLVRERAAATLGQIGEKKAVLPLIDRLAVEKDQEVLVSIAEALGHLGDKRAVRPLLNLIYTNENSTLKAAAQMAVEKIIDK</sequence>
<dbReference type="InterPro" id="IPR011989">
    <property type="entry name" value="ARM-like"/>
</dbReference>
<dbReference type="Gene3D" id="1.25.10.10">
    <property type="entry name" value="Leucine-rich Repeat Variant"/>
    <property type="match status" value="4"/>
</dbReference>
<proteinExistence type="predicted"/>
<dbReference type="Proteomes" id="UP000323166">
    <property type="component" value="Unassembled WGS sequence"/>
</dbReference>
<evidence type="ECO:0000256" key="1">
    <source>
        <dbReference type="SAM" id="Coils"/>
    </source>
</evidence>
<name>A0A5S4ZMW9_9FIRM</name>
<dbReference type="SUPFAM" id="SSF48371">
    <property type="entry name" value="ARM repeat"/>
    <property type="match status" value="2"/>
</dbReference>
<accession>A0A5S4ZMW9</accession>
<keyword evidence="1" id="KW-0175">Coiled coil</keyword>
<dbReference type="Pfam" id="PF13646">
    <property type="entry name" value="HEAT_2"/>
    <property type="match status" value="4"/>
</dbReference>
<reference evidence="2 3" key="1">
    <citation type="submission" date="2019-07" db="EMBL/GenBank/DDBJ databases">
        <title>Genomic Encyclopedia of Type Strains, Phase I: the one thousand microbial genomes (KMG-I) project.</title>
        <authorList>
            <person name="Kyrpides N."/>
        </authorList>
    </citation>
    <scope>NUCLEOTIDE SEQUENCE [LARGE SCALE GENOMIC DNA]</scope>
    <source>
        <strain evidence="2 3">DSM 6562</strain>
    </source>
</reference>
<dbReference type="EMBL" id="VNHM01000034">
    <property type="protein sequence ID" value="TYO92004.1"/>
    <property type="molecule type" value="Genomic_DNA"/>
</dbReference>
<evidence type="ECO:0000313" key="2">
    <source>
        <dbReference type="EMBL" id="TYO92004.1"/>
    </source>
</evidence>
<comment type="caution">
    <text evidence="2">The sequence shown here is derived from an EMBL/GenBank/DDBJ whole genome shotgun (WGS) entry which is preliminary data.</text>
</comment>
<evidence type="ECO:0000313" key="3">
    <source>
        <dbReference type="Proteomes" id="UP000323166"/>
    </source>
</evidence>
<dbReference type="SMART" id="SM00567">
    <property type="entry name" value="EZ_HEAT"/>
    <property type="match status" value="10"/>
</dbReference>